<proteinExistence type="predicted"/>
<reference evidence="1" key="1">
    <citation type="journal article" date="2015" name="Nature">
        <title>Complex archaea that bridge the gap between prokaryotes and eukaryotes.</title>
        <authorList>
            <person name="Spang A."/>
            <person name="Saw J.H."/>
            <person name="Jorgensen S.L."/>
            <person name="Zaremba-Niedzwiedzka K."/>
            <person name="Martijn J."/>
            <person name="Lind A.E."/>
            <person name="van Eijk R."/>
            <person name="Schleper C."/>
            <person name="Guy L."/>
            <person name="Ettema T.J."/>
        </authorList>
    </citation>
    <scope>NUCLEOTIDE SEQUENCE</scope>
</reference>
<evidence type="ECO:0000313" key="1">
    <source>
        <dbReference type="EMBL" id="KKN33956.1"/>
    </source>
</evidence>
<protein>
    <submittedName>
        <fullName evidence="1">Uncharacterized protein</fullName>
    </submittedName>
</protein>
<accession>A0A0F9SAD7</accession>
<organism evidence="1">
    <name type="scientific">marine sediment metagenome</name>
    <dbReference type="NCBI Taxonomy" id="412755"/>
    <lineage>
        <taxon>unclassified sequences</taxon>
        <taxon>metagenomes</taxon>
        <taxon>ecological metagenomes</taxon>
    </lineage>
</organism>
<sequence>MTTNDTFDLSSYYDGRLPGRQLRGLMLSDGGHGSRKEGVCATEAIAWLAGEAHSDHPACLCPSLGSFLRDWNDSLPDEDRTLLIRPLLVPAMLATVSPKASERRAWMALDWLVREHMVAWLRLAKLDDHADAFVAMPEIVSVSTLDVSKIDAAWDAAGDAAADAAGDAAGAVARAAAWSAEAAARAAAGDAAWAAARDAAGDAAGAAARDAARDAAGAVARAVARAAARAAAWDAARAAARDAARAVAGAAAWAAAGAAAGAAARAVARA</sequence>
<dbReference type="EMBL" id="LAZR01002138">
    <property type="protein sequence ID" value="KKN33956.1"/>
    <property type="molecule type" value="Genomic_DNA"/>
</dbReference>
<name>A0A0F9SAD7_9ZZZZ</name>
<gene>
    <name evidence="1" type="ORF">LCGC14_0798740</name>
</gene>
<feature type="non-terminal residue" evidence="1">
    <location>
        <position position="270"/>
    </location>
</feature>
<comment type="caution">
    <text evidence="1">The sequence shown here is derived from an EMBL/GenBank/DDBJ whole genome shotgun (WGS) entry which is preliminary data.</text>
</comment>
<dbReference type="AlphaFoldDB" id="A0A0F9SAD7"/>